<accession>W9SK98</accession>
<organism evidence="1 2">
    <name type="scientific">Morus notabilis</name>
    <dbReference type="NCBI Taxonomy" id="981085"/>
    <lineage>
        <taxon>Eukaryota</taxon>
        <taxon>Viridiplantae</taxon>
        <taxon>Streptophyta</taxon>
        <taxon>Embryophyta</taxon>
        <taxon>Tracheophyta</taxon>
        <taxon>Spermatophyta</taxon>
        <taxon>Magnoliopsida</taxon>
        <taxon>eudicotyledons</taxon>
        <taxon>Gunneridae</taxon>
        <taxon>Pentapetalae</taxon>
        <taxon>rosids</taxon>
        <taxon>fabids</taxon>
        <taxon>Rosales</taxon>
        <taxon>Moraceae</taxon>
        <taxon>Moreae</taxon>
        <taxon>Morus</taxon>
    </lineage>
</organism>
<reference evidence="2" key="1">
    <citation type="submission" date="2013-01" db="EMBL/GenBank/DDBJ databases">
        <title>Draft Genome Sequence of a Mulberry Tree, Morus notabilis C.K. Schneid.</title>
        <authorList>
            <person name="He N."/>
            <person name="Zhao S."/>
        </authorList>
    </citation>
    <scope>NUCLEOTIDE SEQUENCE</scope>
</reference>
<protein>
    <submittedName>
        <fullName evidence="1">Uncharacterized protein</fullName>
    </submittedName>
</protein>
<proteinExistence type="predicted"/>
<evidence type="ECO:0000313" key="1">
    <source>
        <dbReference type="EMBL" id="EXC35207.1"/>
    </source>
</evidence>
<gene>
    <name evidence="1" type="ORF">L484_022762</name>
</gene>
<keyword evidence="2" id="KW-1185">Reference proteome</keyword>
<dbReference type="Proteomes" id="UP000030645">
    <property type="component" value="Unassembled WGS sequence"/>
</dbReference>
<name>W9SK98_9ROSA</name>
<sequence>MTSAISGSDFQILASSRRMSAQKYRGCLLSFLLDRDDRHNNDDDDLHHVDGGLPSTPENFSFCFGNEVDITDRLHYL</sequence>
<dbReference type="EMBL" id="KE346357">
    <property type="protein sequence ID" value="EXC35207.1"/>
    <property type="molecule type" value="Genomic_DNA"/>
</dbReference>
<dbReference type="AlphaFoldDB" id="W9SK98"/>
<evidence type="ECO:0000313" key="2">
    <source>
        <dbReference type="Proteomes" id="UP000030645"/>
    </source>
</evidence>